<dbReference type="GO" id="GO:0009882">
    <property type="term" value="F:blue light photoreceptor activity"/>
    <property type="evidence" value="ECO:0007669"/>
    <property type="project" value="InterPro"/>
</dbReference>
<dbReference type="GO" id="GO:0071949">
    <property type="term" value="F:FAD binding"/>
    <property type="evidence" value="ECO:0007669"/>
    <property type="project" value="InterPro"/>
</dbReference>
<dbReference type="Gene3D" id="3.30.70.100">
    <property type="match status" value="1"/>
</dbReference>
<dbReference type="RefSeq" id="WP_182810787.1">
    <property type="nucleotide sequence ID" value="NZ_JACJFM010000041.1"/>
</dbReference>
<feature type="domain" description="BLUF" evidence="1">
    <location>
        <begin position="4"/>
        <end position="95"/>
    </location>
</feature>
<comment type="caution">
    <text evidence="2">The sequence shown here is derived from an EMBL/GenBank/DDBJ whole genome shotgun (WGS) entry which is preliminary data.</text>
</comment>
<dbReference type="InterPro" id="IPR036046">
    <property type="entry name" value="Acylphosphatase-like_dom_sf"/>
</dbReference>
<dbReference type="EMBL" id="JACJFM010000041">
    <property type="protein sequence ID" value="MBB1489018.1"/>
    <property type="molecule type" value="Genomic_DNA"/>
</dbReference>
<reference evidence="2 3" key="1">
    <citation type="submission" date="2020-08" db="EMBL/GenBank/DDBJ databases">
        <title>Oceanospirillum sp. nov. isolated from marine sediment.</title>
        <authorList>
            <person name="Ji X."/>
        </authorList>
    </citation>
    <scope>NUCLEOTIDE SEQUENCE [LARGE SCALE GENOMIC DNA]</scope>
    <source>
        <strain evidence="2 3">D5</strain>
    </source>
</reference>
<accession>A0A839IVP0</accession>
<dbReference type="PROSITE" id="PS50925">
    <property type="entry name" value="BLUF"/>
    <property type="match status" value="1"/>
</dbReference>
<organism evidence="2 3">
    <name type="scientific">Oceanospirillum sediminis</name>
    <dbReference type="NCBI Taxonomy" id="2760088"/>
    <lineage>
        <taxon>Bacteria</taxon>
        <taxon>Pseudomonadati</taxon>
        <taxon>Pseudomonadota</taxon>
        <taxon>Gammaproteobacteria</taxon>
        <taxon>Oceanospirillales</taxon>
        <taxon>Oceanospirillaceae</taxon>
        <taxon>Oceanospirillum</taxon>
    </lineage>
</organism>
<evidence type="ECO:0000259" key="1">
    <source>
        <dbReference type="PROSITE" id="PS50925"/>
    </source>
</evidence>
<dbReference type="Pfam" id="PF04940">
    <property type="entry name" value="BLUF"/>
    <property type="match status" value="1"/>
</dbReference>
<proteinExistence type="predicted"/>
<dbReference type="InterPro" id="IPR007024">
    <property type="entry name" value="BLUF_domain"/>
</dbReference>
<dbReference type="Proteomes" id="UP000565262">
    <property type="component" value="Unassembled WGS sequence"/>
</dbReference>
<gene>
    <name evidence="2" type="ORF">H4O21_20620</name>
</gene>
<protein>
    <submittedName>
        <fullName evidence="2">BLUF domain-containing protein</fullName>
    </submittedName>
</protein>
<dbReference type="SMART" id="SM01034">
    <property type="entry name" value="BLUF"/>
    <property type="match status" value="1"/>
</dbReference>
<dbReference type="SUPFAM" id="SSF54975">
    <property type="entry name" value="Acylphosphatase/BLUF domain-like"/>
    <property type="match status" value="1"/>
</dbReference>
<keyword evidence="3" id="KW-1185">Reference proteome</keyword>
<name>A0A839IVP0_9GAMM</name>
<sequence>MMYLHQIIYVCTQSRPLDDDDLVELLADAMGRNAERQITGMLLYYQGAFLQVLEGEVHELHHLMHAIENDNRVRDIVKLSEKAVTHRDFPDWSMGFQVIRDGDDESSAFFRIFDQQGLLRLQDKASLAHHLLSRFIENARSDEAQ</sequence>
<evidence type="ECO:0000313" key="2">
    <source>
        <dbReference type="EMBL" id="MBB1489018.1"/>
    </source>
</evidence>
<dbReference type="AlphaFoldDB" id="A0A839IVP0"/>
<evidence type="ECO:0000313" key="3">
    <source>
        <dbReference type="Proteomes" id="UP000565262"/>
    </source>
</evidence>